<name>A0A2I0LY13_COLLI</name>
<keyword evidence="2" id="KW-1015">Disulfide bond</keyword>
<dbReference type="PANTHER" id="PTHR46746:SF9">
    <property type="entry name" value="CD209 ANTIGEN-LIKE PROTEIN C-LIKE"/>
    <property type="match status" value="1"/>
</dbReference>
<keyword evidence="3" id="KW-0812">Transmembrane</keyword>
<dbReference type="EMBL" id="AKCR02000064">
    <property type="protein sequence ID" value="PKK22312.1"/>
    <property type="molecule type" value="Genomic_DNA"/>
</dbReference>
<evidence type="ECO:0000313" key="4">
    <source>
        <dbReference type="EMBL" id="PKK22312.1"/>
    </source>
</evidence>
<dbReference type="Proteomes" id="UP000053872">
    <property type="component" value="Unassembled WGS sequence"/>
</dbReference>
<keyword evidence="3" id="KW-1133">Transmembrane helix</keyword>
<comment type="caution">
    <text evidence="4">The sequence shown here is derived from an EMBL/GenBank/DDBJ whole genome shotgun (WGS) entry which is preliminary data.</text>
</comment>
<dbReference type="InterPro" id="IPR016186">
    <property type="entry name" value="C-type_lectin-like/link_sf"/>
</dbReference>
<dbReference type="Gene3D" id="3.10.100.10">
    <property type="entry name" value="Mannose-Binding Protein A, subunit A"/>
    <property type="match status" value="1"/>
</dbReference>
<reference evidence="4 5" key="1">
    <citation type="journal article" date="2013" name="Science">
        <title>Genomic diversity and evolution of the head crest in the rock pigeon.</title>
        <authorList>
            <person name="Shapiro M.D."/>
            <person name="Kronenberg Z."/>
            <person name="Li C."/>
            <person name="Domyan E.T."/>
            <person name="Pan H."/>
            <person name="Campbell M."/>
            <person name="Tan H."/>
            <person name="Huff C.D."/>
            <person name="Hu H."/>
            <person name="Vickrey A.I."/>
            <person name="Nielsen S.C."/>
            <person name="Stringham S.A."/>
            <person name="Hu H."/>
            <person name="Willerslev E."/>
            <person name="Gilbert M.T."/>
            <person name="Yandell M."/>
            <person name="Zhang G."/>
            <person name="Wang J."/>
        </authorList>
    </citation>
    <scope>NUCLEOTIDE SEQUENCE [LARGE SCALE GENOMIC DNA]</scope>
    <source>
        <tissue evidence="4">Blood</tissue>
    </source>
</reference>
<evidence type="ECO:0000256" key="2">
    <source>
        <dbReference type="ARBA" id="ARBA00023157"/>
    </source>
</evidence>
<dbReference type="PANTHER" id="PTHR46746">
    <property type="entry name" value="KILLER CELL LECTIN-LIKE RECEPTOR SUBFAMILY F MEMBER 2"/>
    <property type="match status" value="1"/>
</dbReference>
<evidence type="ECO:0000256" key="1">
    <source>
        <dbReference type="ARBA" id="ARBA00022734"/>
    </source>
</evidence>
<evidence type="ECO:0000313" key="5">
    <source>
        <dbReference type="Proteomes" id="UP000053872"/>
    </source>
</evidence>
<sequence length="140" mass="16313">MKWDQMDLVKVTAEFVTTSSQLFPALPNIYTCWSDSCRRPTILRLFLNVVFLGAVITLIQQCDLLSNVMQKPRENLSESGSIFEEDLNDNNLLTTLKESLFMHANDSRCELCPTGWKLHYGRCYYYSETCDTWQNSRKYC</sequence>
<accession>A0A2I0LY13</accession>
<dbReference type="SUPFAM" id="SSF56436">
    <property type="entry name" value="C-type lectin-like"/>
    <property type="match status" value="1"/>
</dbReference>
<dbReference type="AlphaFoldDB" id="A0A2I0LY13"/>
<protein>
    <submittedName>
        <fullName evidence="4">Killer cell lectin-like receptor subfamily F member 1</fullName>
    </submittedName>
</protein>
<keyword evidence="3" id="KW-0472">Membrane</keyword>
<dbReference type="GO" id="GO:0030246">
    <property type="term" value="F:carbohydrate binding"/>
    <property type="evidence" value="ECO:0007669"/>
    <property type="project" value="UniProtKB-KW"/>
</dbReference>
<keyword evidence="1 4" id="KW-0430">Lectin</keyword>
<dbReference type="InParanoid" id="A0A2I0LY13"/>
<dbReference type="InterPro" id="IPR051379">
    <property type="entry name" value="C-type_Lectin_Receptor_IMM"/>
</dbReference>
<evidence type="ECO:0000256" key="3">
    <source>
        <dbReference type="SAM" id="Phobius"/>
    </source>
</evidence>
<gene>
    <name evidence="4" type="ORF">A306_00010038</name>
</gene>
<keyword evidence="4" id="KW-0675">Receptor</keyword>
<feature type="transmembrane region" description="Helical" evidence="3">
    <location>
        <begin position="42"/>
        <end position="59"/>
    </location>
</feature>
<keyword evidence="5" id="KW-1185">Reference proteome</keyword>
<dbReference type="InterPro" id="IPR016187">
    <property type="entry name" value="CTDL_fold"/>
</dbReference>
<proteinExistence type="predicted"/>
<organism evidence="4 5">
    <name type="scientific">Columba livia</name>
    <name type="common">Rock dove</name>
    <dbReference type="NCBI Taxonomy" id="8932"/>
    <lineage>
        <taxon>Eukaryota</taxon>
        <taxon>Metazoa</taxon>
        <taxon>Chordata</taxon>
        <taxon>Craniata</taxon>
        <taxon>Vertebrata</taxon>
        <taxon>Euteleostomi</taxon>
        <taxon>Archelosauria</taxon>
        <taxon>Archosauria</taxon>
        <taxon>Dinosauria</taxon>
        <taxon>Saurischia</taxon>
        <taxon>Theropoda</taxon>
        <taxon>Coelurosauria</taxon>
        <taxon>Aves</taxon>
        <taxon>Neognathae</taxon>
        <taxon>Neoaves</taxon>
        <taxon>Columbimorphae</taxon>
        <taxon>Columbiformes</taxon>
        <taxon>Columbidae</taxon>
        <taxon>Columba</taxon>
    </lineage>
</organism>